<dbReference type="Gene3D" id="3.30.450.180">
    <property type="match status" value="1"/>
</dbReference>
<evidence type="ECO:0000313" key="2">
    <source>
        <dbReference type="EMBL" id="KPL88874.1"/>
    </source>
</evidence>
<sequence>MTEQVNAATANDSFIEVAETIRIRHKRALEDAIRNGKHPKTNSSPFSQQAIWSEFPVYKRLLEKRAKITVPEAIVRGIAALLECNISERNMLLSAAGYKIDPEILTSIALQQHLDRYQNILHKLNIPAFIVNHVWDILEVNQVMDGLFQHYMDSFNSIPVADRNILNLMFDPRYGFKKLFSLDLVQWQLMAQSYIYNFRHATKGFELEEWYQAKINYLNQFDDFKLIWQQVEANLYKEYDPSLTYFTSQFFGFRSIYLSESEKFAYPRINAYISDDLSAQLGLFSATAQAQ</sequence>
<gene>
    <name evidence="2" type="ORF">SE18_09390</name>
</gene>
<proteinExistence type="predicted"/>
<organism evidence="2 3">
    <name type="scientific">Herpetosiphon geysericola</name>
    <dbReference type="NCBI Taxonomy" id="70996"/>
    <lineage>
        <taxon>Bacteria</taxon>
        <taxon>Bacillati</taxon>
        <taxon>Chloroflexota</taxon>
        <taxon>Chloroflexia</taxon>
        <taxon>Herpetosiphonales</taxon>
        <taxon>Herpetosiphonaceae</taxon>
        <taxon>Herpetosiphon</taxon>
    </lineage>
</organism>
<dbReference type="AlphaFoldDB" id="A0A0N8GSC0"/>
<accession>A0A0N8GSC0</accession>
<name>A0A0N8GSC0_9CHLR</name>
<dbReference type="Pfam" id="PF17765">
    <property type="entry name" value="MLTR_LBD"/>
    <property type="match status" value="1"/>
</dbReference>
<dbReference type="InterPro" id="IPR041413">
    <property type="entry name" value="MLTR_LBD"/>
</dbReference>
<keyword evidence="3" id="KW-1185">Reference proteome</keyword>
<dbReference type="EMBL" id="LGKP01000015">
    <property type="protein sequence ID" value="KPL88874.1"/>
    <property type="molecule type" value="Genomic_DNA"/>
</dbReference>
<dbReference type="OrthoDB" id="9812960at2"/>
<comment type="caution">
    <text evidence="2">The sequence shown here is derived from an EMBL/GenBank/DDBJ whole genome shotgun (WGS) entry which is preliminary data.</text>
</comment>
<dbReference type="PANTHER" id="PTHR35010">
    <property type="entry name" value="BLL4672 PROTEIN-RELATED"/>
    <property type="match status" value="1"/>
</dbReference>
<feature type="domain" description="MmyB-like transcription regulator ligand binding" evidence="1">
    <location>
        <begin position="117"/>
        <end position="232"/>
    </location>
</feature>
<reference evidence="2 3" key="1">
    <citation type="submission" date="2015-07" db="EMBL/GenBank/DDBJ databases">
        <title>Whole genome sequence of Herpetosiphon geysericola DSM 7119.</title>
        <authorList>
            <person name="Hemp J."/>
            <person name="Ward L.M."/>
            <person name="Pace L.A."/>
            <person name="Fischer W.W."/>
        </authorList>
    </citation>
    <scope>NUCLEOTIDE SEQUENCE [LARGE SCALE GENOMIC DNA]</scope>
    <source>
        <strain evidence="2 3">DSM 7119</strain>
    </source>
</reference>
<evidence type="ECO:0000313" key="3">
    <source>
        <dbReference type="Proteomes" id="UP000050277"/>
    </source>
</evidence>
<dbReference type="RefSeq" id="WP_054534185.1">
    <property type="nucleotide sequence ID" value="NZ_LGKP01000015.1"/>
</dbReference>
<protein>
    <recommendedName>
        <fullName evidence="1">MmyB-like transcription regulator ligand binding domain-containing protein</fullName>
    </recommendedName>
</protein>
<evidence type="ECO:0000259" key="1">
    <source>
        <dbReference type="Pfam" id="PF17765"/>
    </source>
</evidence>
<dbReference type="Proteomes" id="UP000050277">
    <property type="component" value="Unassembled WGS sequence"/>
</dbReference>